<protein>
    <recommendedName>
        <fullName evidence="2">SpoVT-AbrB domain-containing protein</fullName>
    </recommendedName>
</protein>
<dbReference type="Gene3D" id="2.10.260.10">
    <property type="match status" value="1"/>
</dbReference>
<comment type="caution">
    <text evidence="3">The sequence shown here is derived from an EMBL/GenBank/DDBJ whole genome shotgun (WGS) entry which is preliminary data.</text>
</comment>
<name>A0A2M6R9F2_9BACT</name>
<dbReference type="NCBIfam" id="TIGR01439">
    <property type="entry name" value="lp_hng_hel_AbrB"/>
    <property type="match status" value="1"/>
</dbReference>
<dbReference type="GO" id="GO:0003677">
    <property type="term" value="F:DNA binding"/>
    <property type="evidence" value="ECO:0007669"/>
    <property type="project" value="UniProtKB-UniRule"/>
</dbReference>
<evidence type="ECO:0000313" key="4">
    <source>
        <dbReference type="Proteomes" id="UP000231162"/>
    </source>
</evidence>
<sequence length="77" mass="8841">MAQSTSMRIWDKGQITIPTRFRKDLNLDEGTVVYIEQFGDALLLRPKESSIMAIQKRGEELMRAKGITVEDLIDEEN</sequence>
<dbReference type="Pfam" id="PF04014">
    <property type="entry name" value="MazE_antitoxin"/>
    <property type="match status" value="1"/>
</dbReference>
<evidence type="ECO:0000313" key="3">
    <source>
        <dbReference type="EMBL" id="PIS07264.1"/>
    </source>
</evidence>
<gene>
    <name evidence="3" type="ORF">COT79_00305</name>
</gene>
<keyword evidence="1" id="KW-0238">DNA-binding</keyword>
<dbReference type="AlphaFoldDB" id="A0A2M6R9F2"/>
<evidence type="ECO:0000259" key="2">
    <source>
        <dbReference type="PROSITE" id="PS51740"/>
    </source>
</evidence>
<proteinExistence type="predicted"/>
<dbReference type="Proteomes" id="UP000231162">
    <property type="component" value="Unassembled WGS sequence"/>
</dbReference>
<dbReference type="SUPFAM" id="SSF89447">
    <property type="entry name" value="AbrB/MazE/MraZ-like"/>
    <property type="match status" value="1"/>
</dbReference>
<dbReference type="InterPro" id="IPR037914">
    <property type="entry name" value="SpoVT-AbrB_sf"/>
</dbReference>
<evidence type="ECO:0000256" key="1">
    <source>
        <dbReference type="PROSITE-ProRule" id="PRU01076"/>
    </source>
</evidence>
<feature type="domain" description="SpoVT-AbrB" evidence="2">
    <location>
        <begin position="4"/>
        <end position="49"/>
    </location>
</feature>
<dbReference type="PROSITE" id="PS51740">
    <property type="entry name" value="SPOVT_ABRB"/>
    <property type="match status" value="1"/>
</dbReference>
<accession>A0A2M6R9F2</accession>
<organism evidence="3 4">
    <name type="scientific">Candidatus Berkelbacteria bacterium CG10_big_fil_rev_8_21_14_0_10_43_14</name>
    <dbReference type="NCBI Taxonomy" id="1974515"/>
    <lineage>
        <taxon>Bacteria</taxon>
        <taxon>Candidatus Berkelbacteria</taxon>
    </lineage>
</organism>
<dbReference type="EMBL" id="PEZX01000005">
    <property type="protein sequence ID" value="PIS07264.1"/>
    <property type="molecule type" value="Genomic_DNA"/>
</dbReference>
<dbReference type="InterPro" id="IPR007159">
    <property type="entry name" value="SpoVT-AbrB_dom"/>
</dbReference>
<reference evidence="4" key="1">
    <citation type="submission" date="2017-09" db="EMBL/GenBank/DDBJ databases">
        <title>Depth-based differentiation of microbial function through sediment-hosted aquifers and enrichment of novel symbionts in the deep terrestrial subsurface.</title>
        <authorList>
            <person name="Probst A.J."/>
            <person name="Ladd B."/>
            <person name="Jarett J.K."/>
            <person name="Geller-Mcgrath D.E."/>
            <person name="Sieber C.M.K."/>
            <person name="Emerson J.B."/>
            <person name="Anantharaman K."/>
            <person name="Thomas B.C."/>
            <person name="Malmstrom R."/>
            <person name="Stieglmeier M."/>
            <person name="Klingl A."/>
            <person name="Woyke T."/>
            <person name="Ryan C.M."/>
            <person name="Banfield J.F."/>
        </authorList>
    </citation>
    <scope>NUCLEOTIDE SEQUENCE [LARGE SCALE GENOMIC DNA]</scope>
</reference>
<dbReference type="SMART" id="SM00966">
    <property type="entry name" value="SpoVT_AbrB"/>
    <property type="match status" value="1"/>
</dbReference>